<dbReference type="InterPro" id="IPR025051">
    <property type="entry name" value="DUF3990"/>
</dbReference>
<accession>A0ABR7NT00</accession>
<comment type="caution">
    <text evidence="1">The sequence shown here is derived from an EMBL/GenBank/DDBJ whole genome shotgun (WGS) entry which is preliminary data.</text>
</comment>
<dbReference type="Pfam" id="PF13151">
    <property type="entry name" value="DUF3990"/>
    <property type="match status" value="1"/>
</dbReference>
<keyword evidence="2" id="KW-1185">Reference proteome</keyword>
<dbReference type="EMBL" id="JACRTJ010000018">
    <property type="protein sequence ID" value="MBC8599250.1"/>
    <property type="molecule type" value="Genomic_DNA"/>
</dbReference>
<name>A0ABR7NT00_9FIRM</name>
<dbReference type="Proteomes" id="UP000647491">
    <property type="component" value="Unassembled WGS sequence"/>
</dbReference>
<protein>
    <submittedName>
        <fullName evidence="1">DUF3990 domain-containing protein</fullName>
    </submittedName>
</protein>
<dbReference type="RefSeq" id="WP_262427555.1">
    <property type="nucleotide sequence ID" value="NZ_JACRTJ010000018.1"/>
</dbReference>
<evidence type="ECO:0000313" key="1">
    <source>
        <dbReference type="EMBL" id="MBC8599250.1"/>
    </source>
</evidence>
<evidence type="ECO:0000313" key="2">
    <source>
        <dbReference type="Proteomes" id="UP000647491"/>
    </source>
</evidence>
<proteinExistence type="predicted"/>
<gene>
    <name evidence="1" type="ORF">H8708_08430</name>
</gene>
<sequence length="155" mass="18455">MLLYHGSSETVEFPEIRKARFNKDFYFGFYCTQYREQAVRWASRYGKTGFINTYEYTPDPGLNYLVFEEMTKEWLDFIVSCRRGISHTYDIVEGPMADDTIYNYIQNFMDGKISRAAFWELARFKYPTHQISFHTVSALDTLQFIKSEEAYGREK</sequence>
<reference evidence="1 2" key="1">
    <citation type="submission" date="2020-08" db="EMBL/GenBank/DDBJ databases">
        <title>Genome public.</title>
        <authorList>
            <person name="Liu C."/>
            <person name="Sun Q."/>
        </authorList>
    </citation>
    <scope>NUCLEOTIDE SEQUENCE [LARGE SCALE GENOMIC DNA]</scope>
    <source>
        <strain evidence="1 2">BX10</strain>
    </source>
</reference>
<organism evidence="1 2">
    <name type="scientific">Enterocloster hominis</name>
    <name type="common">ex Liu et al. 2021</name>
    <dbReference type="NCBI Taxonomy" id="2763663"/>
    <lineage>
        <taxon>Bacteria</taxon>
        <taxon>Bacillati</taxon>
        <taxon>Bacillota</taxon>
        <taxon>Clostridia</taxon>
        <taxon>Lachnospirales</taxon>
        <taxon>Lachnospiraceae</taxon>
        <taxon>Enterocloster</taxon>
    </lineage>
</organism>